<gene>
    <name evidence="1" type="ORF">IFO66_02750</name>
</gene>
<dbReference type="InterPro" id="IPR036866">
    <property type="entry name" value="RibonucZ/Hydroxyglut_hydro"/>
</dbReference>
<evidence type="ECO:0000313" key="1">
    <source>
        <dbReference type="EMBL" id="MBD8497215.1"/>
    </source>
</evidence>
<accession>A0ABR9ASX4</accession>
<organism evidence="1 2">
    <name type="scientific">Paenibacillus arenosi</name>
    <dbReference type="NCBI Taxonomy" id="2774142"/>
    <lineage>
        <taxon>Bacteria</taxon>
        <taxon>Bacillati</taxon>
        <taxon>Bacillota</taxon>
        <taxon>Bacilli</taxon>
        <taxon>Bacillales</taxon>
        <taxon>Paenibacillaceae</taxon>
        <taxon>Paenibacillus</taxon>
    </lineage>
</organism>
<dbReference type="Gene3D" id="3.60.15.10">
    <property type="entry name" value="Ribonuclease Z/Hydroxyacylglutathione hydrolase-like"/>
    <property type="match status" value="1"/>
</dbReference>
<keyword evidence="2" id="KW-1185">Reference proteome</keyword>
<protein>
    <submittedName>
        <fullName evidence="1">Uncharacterized protein</fullName>
    </submittedName>
</protein>
<name>A0ABR9ASX4_9BACL</name>
<dbReference type="RefSeq" id="WP_192023629.1">
    <property type="nucleotide sequence ID" value="NZ_JACYTN010000001.1"/>
</dbReference>
<comment type="caution">
    <text evidence="1">The sequence shown here is derived from an EMBL/GenBank/DDBJ whole genome shotgun (WGS) entry which is preliminary data.</text>
</comment>
<sequence>MVKTDKGWVLLVSDVGFGRKAWEDGVIPGFVANKEQANTSLQWVRNFAKREDCCAVLANHDPDIQPGVVG</sequence>
<dbReference type="EMBL" id="JACYTN010000001">
    <property type="protein sequence ID" value="MBD8497215.1"/>
    <property type="molecule type" value="Genomic_DNA"/>
</dbReference>
<proteinExistence type="predicted"/>
<evidence type="ECO:0000313" key="2">
    <source>
        <dbReference type="Proteomes" id="UP000634529"/>
    </source>
</evidence>
<reference evidence="1 2" key="1">
    <citation type="submission" date="2020-09" db="EMBL/GenBank/DDBJ databases">
        <title>Paenibacillus sp. CAU 1523 isolated from sand of Haeundae Beach.</title>
        <authorList>
            <person name="Kim W."/>
        </authorList>
    </citation>
    <scope>NUCLEOTIDE SEQUENCE [LARGE SCALE GENOMIC DNA]</scope>
    <source>
        <strain evidence="1 2">CAU 1523</strain>
    </source>
</reference>
<dbReference type="Proteomes" id="UP000634529">
    <property type="component" value="Unassembled WGS sequence"/>
</dbReference>